<dbReference type="AlphaFoldDB" id="A0A378I0M9"/>
<evidence type="ECO:0000313" key="2">
    <source>
        <dbReference type="EMBL" id="STX28543.1"/>
    </source>
</evidence>
<keyword evidence="1" id="KW-0175">Coiled coil</keyword>
<protein>
    <submittedName>
        <fullName evidence="2">Uncharacterized protein</fullName>
    </submittedName>
</protein>
<proteinExistence type="predicted"/>
<accession>A0A378I0M9</accession>
<evidence type="ECO:0000313" key="3">
    <source>
        <dbReference type="Proteomes" id="UP000254968"/>
    </source>
</evidence>
<sequence length="393" mass="45187">MKQPFELKKTPNTRLANNLKIALEALKNTRQIIPISNSYTQPLIQDKQRIKELIEKIEAVRKDKSALEECLTYFLSRTIGMPESKQAQFLLGLNLIVKNFEEKKLGNCYELCAIAISEFLIKFRVHVEMAYIVSSDHVIIIIDRDPKSDIKDVKNYGASCVILDVLNNEAYPASRIYQRLQCYRLDMTEADPHVLTPFTPDHQLDLKGTITCDSDYPYKKGLQVEFYNKLKVIEESINTYLRICKIEEIADLNKLKEVIQISKRKVLNCNLHESTNLEIEIQFSKEMSTISKKIFESTSIRVDNILNKVVGDMRQLYSSPLRYFGHLSCFASHNKLYTILAKHLSQKPKPLGDSEEDVILNEEHANKSENQDVVANSDDDCVLEEEHVGNKIL</sequence>
<feature type="coiled-coil region" evidence="1">
    <location>
        <begin position="43"/>
        <end position="70"/>
    </location>
</feature>
<gene>
    <name evidence="2" type="ORF">NCTC13315_01073</name>
</gene>
<dbReference type="Proteomes" id="UP000254968">
    <property type="component" value="Unassembled WGS sequence"/>
</dbReference>
<reference evidence="2 3" key="1">
    <citation type="submission" date="2018-06" db="EMBL/GenBank/DDBJ databases">
        <authorList>
            <consortium name="Pathogen Informatics"/>
            <person name="Doyle S."/>
        </authorList>
    </citation>
    <scope>NUCLEOTIDE SEQUENCE [LARGE SCALE GENOMIC DNA]</scope>
    <source>
        <strain evidence="2 3">NCTC13315</strain>
    </source>
</reference>
<dbReference type="RefSeq" id="WP_115302283.1">
    <property type="nucleotide sequence ID" value="NZ_CAAAHO010000001.1"/>
</dbReference>
<keyword evidence="3" id="KW-1185">Reference proteome</keyword>
<dbReference type="EMBL" id="UGNV01000001">
    <property type="protein sequence ID" value="STX28543.1"/>
    <property type="molecule type" value="Genomic_DNA"/>
</dbReference>
<organism evidence="2 3">
    <name type="scientific">Legionella beliardensis</name>
    <dbReference type="NCBI Taxonomy" id="91822"/>
    <lineage>
        <taxon>Bacteria</taxon>
        <taxon>Pseudomonadati</taxon>
        <taxon>Pseudomonadota</taxon>
        <taxon>Gammaproteobacteria</taxon>
        <taxon>Legionellales</taxon>
        <taxon>Legionellaceae</taxon>
        <taxon>Legionella</taxon>
    </lineage>
</organism>
<name>A0A378I0M9_9GAMM</name>
<evidence type="ECO:0000256" key="1">
    <source>
        <dbReference type="SAM" id="Coils"/>
    </source>
</evidence>